<dbReference type="OrthoDB" id="9809782at2"/>
<organism evidence="3 4">
    <name type="scientific">Pseudobacter ginsenosidimutans</name>
    <dbReference type="NCBI Taxonomy" id="661488"/>
    <lineage>
        <taxon>Bacteria</taxon>
        <taxon>Pseudomonadati</taxon>
        <taxon>Bacteroidota</taxon>
        <taxon>Chitinophagia</taxon>
        <taxon>Chitinophagales</taxon>
        <taxon>Chitinophagaceae</taxon>
        <taxon>Pseudobacter</taxon>
    </lineage>
</organism>
<keyword evidence="1" id="KW-0812">Transmembrane</keyword>
<dbReference type="PANTHER" id="PTHR36927:SF3">
    <property type="entry name" value="GLUCANS BIOSYNTHESIS PROTEIN C"/>
    <property type="match status" value="1"/>
</dbReference>
<keyword evidence="1" id="KW-1133">Transmembrane helix</keyword>
<feature type="domain" description="Acyltransferase 3" evidence="2">
    <location>
        <begin position="9"/>
        <end position="355"/>
    </location>
</feature>
<feature type="transmembrane region" description="Helical" evidence="1">
    <location>
        <begin position="91"/>
        <end position="109"/>
    </location>
</feature>
<protein>
    <submittedName>
        <fullName evidence="3">Peptidoglycan/LPS O-acetylase OafA/YrhL</fullName>
    </submittedName>
</protein>
<dbReference type="EMBL" id="SGXA01000001">
    <property type="protein sequence ID" value="RZS75597.1"/>
    <property type="molecule type" value="Genomic_DNA"/>
</dbReference>
<evidence type="ECO:0000256" key="1">
    <source>
        <dbReference type="SAM" id="Phobius"/>
    </source>
</evidence>
<feature type="transmembrane region" description="Helical" evidence="1">
    <location>
        <begin position="245"/>
        <end position="261"/>
    </location>
</feature>
<dbReference type="Proteomes" id="UP000293874">
    <property type="component" value="Unassembled WGS sequence"/>
</dbReference>
<evidence type="ECO:0000259" key="2">
    <source>
        <dbReference type="Pfam" id="PF01757"/>
    </source>
</evidence>
<feature type="transmembrane region" description="Helical" evidence="1">
    <location>
        <begin position="175"/>
        <end position="196"/>
    </location>
</feature>
<dbReference type="PANTHER" id="PTHR36927">
    <property type="entry name" value="BLR4337 PROTEIN"/>
    <property type="match status" value="1"/>
</dbReference>
<dbReference type="InterPro" id="IPR050623">
    <property type="entry name" value="Glucan_succinyl_AcylTrfase"/>
</dbReference>
<dbReference type="Pfam" id="PF01757">
    <property type="entry name" value="Acyl_transf_3"/>
    <property type="match status" value="1"/>
</dbReference>
<keyword evidence="1" id="KW-0472">Membrane</keyword>
<feature type="transmembrane region" description="Helical" evidence="1">
    <location>
        <begin position="12"/>
        <end position="33"/>
    </location>
</feature>
<sequence length="379" mass="45184">MQTQTARQAYLDWLRILAILGVLFFHSAMPYVAEWGWHLKNNQTSNLLMEFNFWLSRFRMPLLFFISGTVTWFMLQKRNGTAFIGLRFRRLFIPLLAGTLLIVPPQVYLERVSQGYTGSYRDFYPSVFKFQPYPNGNFSWHHLWFIAYLFVYDVIFAPLFSWMVRNHQRPGLTKLFNWLSTGWNIYLLAIPGVLIYTFFAWDNPATNDLIHDYCYFFYWLFFLLTGFICICYPGLMNSLERNRRISLAVGIASILFINYWRWNGLEDGIHTKFYTAVYPVMAYAWVFSLVGYGKRYLNRPHRSLNYLNQMVYPFYILHQTVIVILTFYVIRTTDTILMKYLFTVLLTFFISIILIHVFIRPFGLSRWLFGMKAGNLKQQ</sequence>
<evidence type="ECO:0000313" key="3">
    <source>
        <dbReference type="EMBL" id="RZS75597.1"/>
    </source>
</evidence>
<feature type="transmembrane region" description="Helical" evidence="1">
    <location>
        <begin position="53"/>
        <end position="75"/>
    </location>
</feature>
<feature type="transmembrane region" description="Helical" evidence="1">
    <location>
        <begin position="216"/>
        <end position="233"/>
    </location>
</feature>
<comment type="caution">
    <text evidence="3">The sequence shown here is derived from an EMBL/GenBank/DDBJ whole genome shotgun (WGS) entry which is preliminary data.</text>
</comment>
<feature type="transmembrane region" description="Helical" evidence="1">
    <location>
        <begin position="143"/>
        <end position="163"/>
    </location>
</feature>
<dbReference type="AlphaFoldDB" id="A0A4V2F205"/>
<feature type="transmembrane region" description="Helical" evidence="1">
    <location>
        <begin position="312"/>
        <end position="330"/>
    </location>
</feature>
<evidence type="ECO:0000313" key="4">
    <source>
        <dbReference type="Proteomes" id="UP000293874"/>
    </source>
</evidence>
<dbReference type="RefSeq" id="WP_130539955.1">
    <property type="nucleotide sequence ID" value="NZ_CP042431.1"/>
</dbReference>
<dbReference type="GO" id="GO:0016747">
    <property type="term" value="F:acyltransferase activity, transferring groups other than amino-acyl groups"/>
    <property type="evidence" value="ECO:0007669"/>
    <property type="project" value="InterPro"/>
</dbReference>
<keyword evidence="4" id="KW-1185">Reference proteome</keyword>
<gene>
    <name evidence="3" type="ORF">EV199_1466</name>
</gene>
<feature type="transmembrane region" description="Helical" evidence="1">
    <location>
        <begin position="336"/>
        <end position="359"/>
    </location>
</feature>
<reference evidence="3 4" key="1">
    <citation type="submission" date="2019-02" db="EMBL/GenBank/DDBJ databases">
        <title>Genomic Encyclopedia of Type Strains, Phase IV (KMG-IV): sequencing the most valuable type-strain genomes for metagenomic binning, comparative biology and taxonomic classification.</title>
        <authorList>
            <person name="Goeker M."/>
        </authorList>
    </citation>
    <scope>NUCLEOTIDE SEQUENCE [LARGE SCALE GENOMIC DNA]</scope>
    <source>
        <strain evidence="3 4">DSM 18116</strain>
    </source>
</reference>
<accession>A0A4V2F205</accession>
<feature type="transmembrane region" description="Helical" evidence="1">
    <location>
        <begin position="273"/>
        <end position="292"/>
    </location>
</feature>
<name>A0A4V2F205_9BACT</name>
<proteinExistence type="predicted"/>
<dbReference type="InterPro" id="IPR002656">
    <property type="entry name" value="Acyl_transf_3_dom"/>
</dbReference>